<evidence type="ECO:0000259" key="1">
    <source>
        <dbReference type="Pfam" id="PF00682"/>
    </source>
</evidence>
<sequence>MGISPGTKITYLDTSLRDGSHAVDHEISPAQVRQVVGGLAASGVQYIEVGHGAGLGGSSLLQGRASYPNTELFDAATEALDNATLCALMLPGVGVMDE</sequence>
<protein>
    <recommendedName>
        <fullName evidence="1">Pyruvate carboxyltransferase domain-containing protein</fullName>
    </recommendedName>
</protein>
<keyword evidence="3" id="KW-1185">Reference proteome</keyword>
<name>A0ABW2C551_9PSEU</name>
<dbReference type="RefSeq" id="WP_345400301.1">
    <property type="nucleotide sequence ID" value="NZ_BAABLA010000098.1"/>
</dbReference>
<organism evidence="2 3">
    <name type="scientific">Haloechinothrix salitolerans</name>
    <dbReference type="NCBI Taxonomy" id="926830"/>
    <lineage>
        <taxon>Bacteria</taxon>
        <taxon>Bacillati</taxon>
        <taxon>Actinomycetota</taxon>
        <taxon>Actinomycetes</taxon>
        <taxon>Pseudonocardiales</taxon>
        <taxon>Pseudonocardiaceae</taxon>
        <taxon>Haloechinothrix</taxon>
    </lineage>
</organism>
<feature type="domain" description="Pyruvate carboxyltransferase" evidence="1">
    <location>
        <begin position="9"/>
        <end position="57"/>
    </location>
</feature>
<reference evidence="3" key="1">
    <citation type="journal article" date="2019" name="Int. J. Syst. Evol. Microbiol.">
        <title>The Global Catalogue of Microorganisms (GCM) 10K type strain sequencing project: providing services to taxonomists for standard genome sequencing and annotation.</title>
        <authorList>
            <consortium name="The Broad Institute Genomics Platform"/>
            <consortium name="The Broad Institute Genome Sequencing Center for Infectious Disease"/>
            <person name="Wu L."/>
            <person name="Ma J."/>
        </authorList>
    </citation>
    <scope>NUCLEOTIDE SEQUENCE [LARGE SCALE GENOMIC DNA]</scope>
    <source>
        <strain evidence="3">KCTC 32255</strain>
    </source>
</reference>
<evidence type="ECO:0000313" key="3">
    <source>
        <dbReference type="Proteomes" id="UP001596337"/>
    </source>
</evidence>
<dbReference type="EMBL" id="JBHSXX010000001">
    <property type="protein sequence ID" value="MFC6870173.1"/>
    <property type="molecule type" value="Genomic_DNA"/>
</dbReference>
<proteinExistence type="predicted"/>
<dbReference type="Gene3D" id="3.20.20.70">
    <property type="entry name" value="Aldolase class I"/>
    <property type="match status" value="1"/>
</dbReference>
<gene>
    <name evidence="2" type="ORF">ACFQGD_23830</name>
</gene>
<dbReference type="Proteomes" id="UP001596337">
    <property type="component" value="Unassembled WGS sequence"/>
</dbReference>
<dbReference type="Pfam" id="PF00682">
    <property type="entry name" value="HMGL-like"/>
    <property type="match status" value="1"/>
</dbReference>
<accession>A0ABW2C551</accession>
<evidence type="ECO:0000313" key="2">
    <source>
        <dbReference type="EMBL" id="MFC6870173.1"/>
    </source>
</evidence>
<comment type="caution">
    <text evidence="2">The sequence shown here is derived from an EMBL/GenBank/DDBJ whole genome shotgun (WGS) entry which is preliminary data.</text>
</comment>
<dbReference type="InterPro" id="IPR000891">
    <property type="entry name" value="PYR_CT"/>
</dbReference>
<dbReference type="SUPFAM" id="SSF51569">
    <property type="entry name" value="Aldolase"/>
    <property type="match status" value="1"/>
</dbReference>
<dbReference type="InterPro" id="IPR013785">
    <property type="entry name" value="Aldolase_TIM"/>
</dbReference>